<dbReference type="Pfam" id="PF01565">
    <property type="entry name" value="FAD_binding_4"/>
    <property type="match status" value="1"/>
</dbReference>
<organism evidence="4 5">
    <name type="scientific">Pseudonocardia sulfidoxydans NBRC 16205</name>
    <dbReference type="NCBI Taxonomy" id="1223511"/>
    <lineage>
        <taxon>Bacteria</taxon>
        <taxon>Bacillati</taxon>
        <taxon>Actinomycetota</taxon>
        <taxon>Actinomycetes</taxon>
        <taxon>Pseudonocardiales</taxon>
        <taxon>Pseudonocardiaceae</taxon>
        <taxon>Pseudonocardia</taxon>
    </lineage>
</organism>
<evidence type="ECO:0000256" key="2">
    <source>
        <dbReference type="SAM" id="MobiDB-lite"/>
    </source>
</evidence>
<dbReference type="InterPro" id="IPR010031">
    <property type="entry name" value="FAD_lactone_oxidase-like"/>
</dbReference>
<feature type="region of interest" description="Disordered" evidence="2">
    <location>
        <begin position="1"/>
        <end position="25"/>
    </location>
</feature>
<dbReference type="GO" id="GO:0003885">
    <property type="term" value="F:D-arabinono-1,4-lactone oxidase activity"/>
    <property type="evidence" value="ECO:0007669"/>
    <property type="project" value="InterPro"/>
</dbReference>
<dbReference type="PROSITE" id="PS51387">
    <property type="entry name" value="FAD_PCMH"/>
    <property type="match status" value="1"/>
</dbReference>
<dbReference type="SUPFAM" id="SSF56176">
    <property type="entry name" value="FAD-binding/transporter-associated domain-like"/>
    <property type="match status" value="1"/>
</dbReference>
<gene>
    <name evidence="4" type="ORF">PSU4_30430</name>
</gene>
<evidence type="ECO:0000313" key="4">
    <source>
        <dbReference type="EMBL" id="GEL24089.1"/>
    </source>
</evidence>
<dbReference type="GO" id="GO:0016020">
    <property type="term" value="C:membrane"/>
    <property type="evidence" value="ECO:0007669"/>
    <property type="project" value="InterPro"/>
</dbReference>
<dbReference type="EMBL" id="BJVJ01000028">
    <property type="protein sequence ID" value="GEL24089.1"/>
    <property type="molecule type" value="Genomic_DNA"/>
</dbReference>
<dbReference type="InterPro" id="IPR006094">
    <property type="entry name" value="Oxid_FAD_bind_N"/>
</dbReference>
<dbReference type="OrthoDB" id="143770at2"/>
<evidence type="ECO:0000259" key="3">
    <source>
        <dbReference type="PROSITE" id="PS51387"/>
    </source>
</evidence>
<dbReference type="InterPro" id="IPR036318">
    <property type="entry name" value="FAD-bd_PCMH-like_sf"/>
</dbReference>
<dbReference type="Pfam" id="PF04030">
    <property type="entry name" value="ALO"/>
    <property type="match status" value="1"/>
</dbReference>
<dbReference type="Gene3D" id="1.10.45.10">
    <property type="entry name" value="Vanillyl-alcohol Oxidase, Chain A, domain 4"/>
    <property type="match status" value="1"/>
</dbReference>
<dbReference type="InterPro" id="IPR007173">
    <property type="entry name" value="ALO_C"/>
</dbReference>
<dbReference type="GO" id="GO:0071949">
    <property type="term" value="F:FAD binding"/>
    <property type="evidence" value="ECO:0007669"/>
    <property type="project" value="InterPro"/>
</dbReference>
<dbReference type="Proteomes" id="UP000321685">
    <property type="component" value="Unassembled WGS sequence"/>
</dbReference>
<protein>
    <submittedName>
        <fullName evidence="4">Decaprenylphosphoryl-beta-D-ribose oxidase</fullName>
    </submittedName>
</protein>
<accession>A0A511DH21</accession>
<keyword evidence="1" id="KW-0560">Oxidoreductase</keyword>
<name>A0A511DH21_9PSEU</name>
<proteinExistence type="predicted"/>
<dbReference type="InterPro" id="IPR016169">
    <property type="entry name" value="FAD-bd_PCMH_sub2"/>
</dbReference>
<dbReference type="InterPro" id="IPR016171">
    <property type="entry name" value="Vanillyl_alc_oxidase_C-sub2"/>
</dbReference>
<feature type="domain" description="FAD-binding PCMH-type" evidence="3">
    <location>
        <begin position="20"/>
        <end position="191"/>
    </location>
</feature>
<evidence type="ECO:0000256" key="1">
    <source>
        <dbReference type="ARBA" id="ARBA00023002"/>
    </source>
</evidence>
<dbReference type="RefSeq" id="WP_147108387.1">
    <property type="nucleotide sequence ID" value="NZ_BJVJ01000028.1"/>
</dbReference>
<dbReference type="InterPro" id="IPR016166">
    <property type="entry name" value="FAD-bd_PCMH"/>
</dbReference>
<sequence>MSSQPSPADQQRRLHGWGRTAPSVAEVVTPRDPEEVAAAVLGAGPRGVIARGLGRSYGDPAQNAGGRVVDMTRLARIHSIDAASGLVDVDAGVSLDTLMRAALPFGLWLPVLPGTRQVTIGGAIGADIHGKAHHVVGSFGNHVESLVLVTADGAVRELTPDGPESELFWATVGGMGLTGIVVRARLKLHHVETAYFLVDTDQIDNLDDLMDRQTRDDEKYAESVSWFDAVTTGPHFGRGILTRANHASLSELPEKLRDKPLKFDAPQLLTVPDVFPPGMLNKLTGRIFSELWYRKSPTKHGVVQNITQFLHPLDIIGEWNRGYGPHGFLQYQFVVPPSRGDVVRTVLERVTAAGKVSALNVLKRFGEGNRAPLSFPRPGWTLCLDIPVGRGLGELCDELDAIVLDAGGRHYLAKESRTSAEAIRRGYPRLDEWRKVRAAVDPEGVFASDMSRRLELV</sequence>
<dbReference type="PANTHER" id="PTHR43762:SF1">
    <property type="entry name" value="D-ARABINONO-1,4-LACTONE OXIDASE"/>
    <property type="match status" value="1"/>
</dbReference>
<keyword evidence="5" id="KW-1185">Reference proteome</keyword>
<dbReference type="Gene3D" id="3.30.465.10">
    <property type="match status" value="1"/>
</dbReference>
<reference evidence="4 5" key="1">
    <citation type="submission" date="2019-07" db="EMBL/GenBank/DDBJ databases">
        <title>Whole genome shotgun sequence of Pseudonocardia sulfidoxydans NBRC 16205.</title>
        <authorList>
            <person name="Hosoyama A."/>
            <person name="Uohara A."/>
            <person name="Ohji S."/>
            <person name="Ichikawa N."/>
        </authorList>
    </citation>
    <scope>NUCLEOTIDE SEQUENCE [LARGE SCALE GENOMIC DNA]</scope>
    <source>
        <strain evidence="4 5">NBRC 16205</strain>
    </source>
</reference>
<evidence type="ECO:0000313" key="5">
    <source>
        <dbReference type="Proteomes" id="UP000321685"/>
    </source>
</evidence>
<comment type="caution">
    <text evidence="4">The sequence shown here is derived from an EMBL/GenBank/DDBJ whole genome shotgun (WGS) entry which is preliminary data.</text>
</comment>
<dbReference type="AlphaFoldDB" id="A0A511DH21"/>
<dbReference type="PANTHER" id="PTHR43762">
    <property type="entry name" value="L-GULONOLACTONE OXIDASE"/>
    <property type="match status" value="1"/>
</dbReference>